<dbReference type="InterPro" id="IPR033248">
    <property type="entry name" value="Transketolase_C"/>
</dbReference>
<protein>
    <submittedName>
        <fullName evidence="6">Transketolase, alpha subunit</fullName>
        <ecNumber evidence="6">2.2.1.1</ecNumber>
    </submittedName>
</protein>
<dbReference type="Pfam" id="PF02780">
    <property type="entry name" value="Transketolase_C"/>
    <property type="match status" value="1"/>
</dbReference>
<dbReference type="CDD" id="cd07033">
    <property type="entry name" value="TPP_PYR_DXS_TK_like"/>
    <property type="match status" value="1"/>
</dbReference>
<comment type="cofactor">
    <cofactor evidence="1">
        <name>thiamine diphosphate</name>
        <dbReference type="ChEBI" id="CHEBI:58937"/>
    </cofactor>
</comment>
<evidence type="ECO:0000259" key="5">
    <source>
        <dbReference type="SMART" id="SM00861"/>
    </source>
</evidence>
<dbReference type="HOGENOM" id="CLU_009227_1_1_7"/>
<keyword evidence="4" id="KW-1133">Transmembrane helix</keyword>
<dbReference type="Gene3D" id="3.40.50.970">
    <property type="match status" value="1"/>
</dbReference>
<name>I4C003_DESTA</name>
<evidence type="ECO:0000313" key="6">
    <source>
        <dbReference type="EMBL" id="AFM22894.1"/>
    </source>
</evidence>
<gene>
    <name evidence="6" type="ordered locus">Desti_0148</name>
</gene>
<keyword evidence="4" id="KW-0812">Transmembrane</keyword>
<dbReference type="InterPro" id="IPR009014">
    <property type="entry name" value="Transketo_C/PFOR_II"/>
</dbReference>
<dbReference type="OrthoDB" id="9803371at2"/>
<keyword evidence="3" id="KW-0786">Thiamine pyrophosphate</keyword>
<dbReference type="SMART" id="SM00861">
    <property type="entry name" value="Transket_pyr"/>
    <property type="match status" value="1"/>
</dbReference>
<organism evidence="6 7">
    <name type="scientific">Desulfomonile tiedjei (strain ATCC 49306 / DSM 6799 / DCB-1)</name>
    <dbReference type="NCBI Taxonomy" id="706587"/>
    <lineage>
        <taxon>Bacteria</taxon>
        <taxon>Pseudomonadati</taxon>
        <taxon>Thermodesulfobacteriota</taxon>
        <taxon>Desulfomonilia</taxon>
        <taxon>Desulfomonilales</taxon>
        <taxon>Desulfomonilaceae</taxon>
        <taxon>Desulfomonile</taxon>
    </lineage>
</organism>
<dbReference type="InterPro" id="IPR029061">
    <property type="entry name" value="THDP-binding"/>
</dbReference>
<dbReference type="AlphaFoldDB" id="I4C003"/>
<dbReference type="SUPFAM" id="SSF52922">
    <property type="entry name" value="TK C-terminal domain-like"/>
    <property type="match status" value="1"/>
</dbReference>
<dbReference type="STRING" id="706587.Desti_0148"/>
<feature type="domain" description="Transketolase-like pyrimidine-binding" evidence="5">
    <location>
        <begin position="1"/>
        <end position="164"/>
    </location>
</feature>
<proteinExistence type="inferred from homology"/>
<dbReference type="FunFam" id="3.40.50.970:FF:000129">
    <property type="entry name" value="Transketolase"/>
    <property type="match status" value="1"/>
</dbReference>
<dbReference type="Pfam" id="PF02779">
    <property type="entry name" value="Transket_pyr"/>
    <property type="match status" value="1"/>
</dbReference>
<dbReference type="GO" id="GO:0004802">
    <property type="term" value="F:transketolase activity"/>
    <property type="evidence" value="ECO:0007669"/>
    <property type="project" value="UniProtKB-EC"/>
</dbReference>
<accession>I4C003</accession>
<dbReference type="RefSeq" id="WP_014808053.1">
    <property type="nucleotide sequence ID" value="NC_018025.1"/>
</dbReference>
<evidence type="ECO:0000256" key="4">
    <source>
        <dbReference type="SAM" id="Phobius"/>
    </source>
</evidence>
<dbReference type="EMBL" id="CP003360">
    <property type="protein sequence ID" value="AFM22894.1"/>
    <property type="molecule type" value="Genomic_DNA"/>
</dbReference>
<keyword evidence="4" id="KW-0472">Membrane</keyword>
<dbReference type="KEGG" id="dti:Desti_0148"/>
<keyword evidence="6" id="KW-0808">Transferase</keyword>
<dbReference type="EC" id="2.2.1.1" evidence="6"/>
<dbReference type="SUPFAM" id="SSF52518">
    <property type="entry name" value="Thiamin diphosphate-binding fold (THDP-binding)"/>
    <property type="match status" value="1"/>
</dbReference>
<comment type="similarity">
    <text evidence="2">Belongs to the transketolase family.</text>
</comment>
<evidence type="ECO:0000313" key="7">
    <source>
        <dbReference type="Proteomes" id="UP000006055"/>
    </source>
</evidence>
<feature type="transmembrane region" description="Helical" evidence="4">
    <location>
        <begin position="52"/>
        <end position="75"/>
    </location>
</feature>
<evidence type="ECO:0000256" key="1">
    <source>
        <dbReference type="ARBA" id="ARBA00001964"/>
    </source>
</evidence>
<dbReference type="PATRIC" id="fig|706587.4.peg.168"/>
<dbReference type="PANTHER" id="PTHR43825">
    <property type="entry name" value="PYRUVATE DEHYDROGENASE E1 COMPONENT"/>
    <property type="match status" value="1"/>
</dbReference>
<dbReference type="Proteomes" id="UP000006055">
    <property type="component" value="Chromosome"/>
</dbReference>
<dbReference type="Gene3D" id="3.40.50.920">
    <property type="match status" value="1"/>
</dbReference>
<dbReference type="eggNOG" id="COG3958">
    <property type="taxonomic scope" value="Bacteria"/>
</dbReference>
<dbReference type="PANTHER" id="PTHR43825:SF5">
    <property type="entry name" value="HYPOTHETICAL TRANSKETOLASE FAMILY PROTEIN"/>
    <property type="match status" value="1"/>
</dbReference>
<evidence type="ECO:0000256" key="3">
    <source>
        <dbReference type="ARBA" id="ARBA00023052"/>
    </source>
</evidence>
<sequence>MRRAFAHTLTELAHKDPRIVLMTADLGFMVLEEFSESHPDRFFNVGVAEANMVGLATGLAASGFIPFIYSIATFASMRGYEQIRNGPVLHELPVRIVGVGGGFEYGHAGITHHALEDLALARVQPGLTVIAPGDHRQAAAALADTYQLPGPIYYRFGKRDDYELPRLDGRFRLGRTEILQEGDDLLIITLGALSSEAVLAARLLGNRGIETTVALVSSLQPPPWDDIQSLIGKFPVALTVEEHYPEGGLGSMVCEIAAGIGASCRVLRCAVGTSPGSYFGGERYLREANGLTGQGICATALKALGVHDA</sequence>
<dbReference type="InterPro" id="IPR051157">
    <property type="entry name" value="PDH/Transketolase"/>
</dbReference>
<keyword evidence="7" id="KW-1185">Reference proteome</keyword>
<evidence type="ECO:0000256" key="2">
    <source>
        <dbReference type="ARBA" id="ARBA00007131"/>
    </source>
</evidence>
<reference evidence="7" key="1">
    <citation type="submission" date="2012-06" db="EMBL/GenBank/DDBJ databases">
        <title>Complete sequence of chromosome of Desulfomonile tiedjei DSM 6799.</title>
        <authorList>
            <person name="Lucas S."/>
            <person name="Copeland A."/>
            <person name="Lapidus A."/>
            <person name="Glavina del Rio T."/>
            <person name="Dalin E."/>
            <person name="Tice H."/>
            <person name="Bruce D."/>
            <person name="Goodwin L."/>
            <person name="Pitluck S."/>
            <person name="Peters L."/>
            <person name="Ovchinnikova G."/>
            <person name="Zeytun A."/>
            <person name="Lu M."/>
            <person name="Kyrpides N."/>
            <person name="Mavromatis K."/>
            <person name="Ivanova N."/>
            <person name="Brettin T."/>
            <person name="Detter J.C."/>
            <person name="Han C."/>
            <person name="Larimer F."/>
            <person name="Land M."/>
            <person name="Hauser L."/>
            <person name="Markowitz V."/>
            <person name="Cheng J.-F."/>
            <person name="Hugenholtz P."/>
            <person name="Woyke T."/>
            <person name="Wu D."/>
            <person name="Spring S."/>
            <person name="Schroeder M."/>
            <person name="Brambilla E."/>
            <person name="Klenk H.-P."/>
            <person name="Eisen J.A."/>
        </authorList>
    </citation>
    <scope>NUCLEOTIDE SEQUENCE [LARGE SCALE GENOMIC DNA]</scope>
    <source>
        <strain evidence="7">ATCC 49306 / DSM 6799 / DCB-1</strain>
    </source>
</reference>
<dbReference type="InterPro" id="IPR005475">
    <property type="entry name" value="Transketolase-like_Pyr-bd"/>
</dbReference>